<dbReference type="Gene3D" id="2.40.170.20">
    <property type="entry name" value="TonB-dependent receptor, beta-barrel domain"/>
    <property type="match status" value="1"/>
</dbReference>
<dbReference type="AlphaFoldDB" id="A0A344TNZ1"/>
<keyword evidence="3" id="KW-0998">Cell outer membrane</keyword>
<evidence type="ECO:0000313" key="4">
    <source>
        <dbReference type="EMBL" id="AXE20362.1"/>
    </source>
</evidence>
<reference evidence="4 5" key="1">
    <citation type="submission" date="2018-07" db="EMBL/GenBank/DDBJ databases">
        <title>Genome sequencing of Runella.</title>
        <authorList>
            <person name="Baek M.-G."/>
            <person name="Yi H."/>
        </authorList>
    </citation>
    <scope>NUCLEOTIDE SEQUENCE [LARGE SCALE GENOMIC DNA]</scope>
    <source>
        <strain evidence="4 5">HYN0085</strain>
    </source>
</reference>
<organism evidence="4 5">
    <name type="scientific">Runella rosea</name>
    <dbReference type="NCBI Taxonomy" id="2259595"/>
    <lineage>
        <taxon>Bacteria</taxon>
        <taxon>Pseudomonadati</taxon>
        <taxon>Bacteroidota</taxon>
        <taxon>Cytophagia</taxon>
        <taxon>Cytophagales</taxon>
        <taxon>Spirosomataceae</taxon>
        <taxon>Runella</taxon>
    </lineage>
</organism>
<evidence type="ECO:0000256" key="2">
    <source>
        <dbReference type="ARBA" id="ARBA00023136"/>
    </source>
</evidence>
<dbReference type="EMBL" id="CP030850">
    <property type="protein sequence ID" value="AXE20362.1"/>
    <property type="molecule type" value="Genomic_DNA"/>
</dbReference>
<keyword evidence="5" id="KW-1185">Reference proteome</keyword>
<accession>A0A344TNZ1</accession>
<evidence type="ECO:0000256" key="1">
    <source>
        <dbReference type="ARBA" id="ARBA00004442"/>
    </source>
</evidence>
<dbReference type="SUPFAM" id="SSF56935">
    <property type="entry name" value="Porins"/>
    <property type="match status" value="1"/>
</dbReference>
<evidence type="ECO:0000256" key="3">
    <source>
        <dbReference type="ARBA" id="ARBA00023237"/>
    </source>
</evidence>
<sequence length="89" mass="10003">MLYSYVSRSFADAFNTVTATVNGAKGVVPSYRLVDLNTTFHVTNKYTFRLSVNNLMNKSYFTKRPTFYPGPGIWPSDRRSIVATVGVNI</sequence>
<protein>
    <submittedName>
        <fullName evidence="4">Uncharacterized protein</fullName>
    </submittedName>
</protein>
<evidence type="ECO:0000313" key="5">
    <source>
        <dbReference type="Proteomes" id="UP000251993"/>
    </source>
</evidence>
<gene>
    <name evidence="4" type="ORF">DR864_22750</name>
</gene>
<dbReference type="InterPro" id="IPR036942">
    <property type="entry name" value="Beta-barrel_TonB_sf"/>
</dbReference>
<dbReference type="OrthoDB" id="9758472at2"/>
<dbReference type="Proteomes" id="UP000251993">
    <property type="component" value="Chromosome"/>
</dbReference>
<comment type="subcellular location">
    <subcellularLocation>
        <location evidence="1">Cell outer membrane</location>
    </subcellularLocation>
</comment>
<proteinExistence type="predicted"/>
<keyword evidence="2" id="KW-0472">Membrane</keyword>
<dbReference type="GO" id="GO:0009279">
    <property type="term" value="C:cell outer membrane"/>
    <property type="evidence" value="ECO:0007669"/>
    <property type="project" value="UniProtKB-SubCell"/>
</dbReference>
<name>A0A344TNZ1_9BACT</name>
<dbReference type="KEGG" id="run:DR864_22750"/>